<accession>A0ABD2ZGK0</accession>
<feature type="region of interest" description="Disordered" evidence="1">
    <location>
        <begin position="175"/>
        <end position="202"/>
    </location>
</feature>
<organism evidence="2 3">
    <name type="scientific">Cinchona calisaya</name>
    <dbReference type="NCBI Taxonomy" id="153742"/>
    <lineage>
        <taxon>Eukaryota</taxon>
        <taxon>Viridiplantae</taxon>
        <taxon>Streptophyta</taxon>
        <taxon>Embryophyta</taxon>
        <taxon>Tracheophyta</taxon>
        <taxon>Spermatophyta</taxon>
        <taxon>Magnoliopsida</taxon>
        <taxon>eudicotyledons</taxon>
        <taxon>Gunneridae</taxon>
        <taxon>Pentapetalae</taxon>
        <taxon>asterids</taxon>
        <taxon>lamiids</taxon>
        <taxon>Gentianales</taxon>
        <taxon>Rubiaceae</taxon>
        <taxon>Cinchonoideae</taxon>
        <taxon>Cinchoneae</taxon>
        <taxon>Cinchona</taxon>
    </lineage>
</organism>
<dbReference type="AlphaFoldDB" id="A0ABD2ZGK0"/>
<keyword evidence="3" id="KW-1185">Reference proteome</keyword>
<proteinExistence type="predicted"/>
<name>A0ABD2ZGK0_9GENT</name>
<reference evidence="2 3" key="1">
    <citation type="submission" date="2024-11" db="EMBL/GenBank/DDBJ databases">
        <title>A near-complete genome assembly of Cinchona calisaya.</title>
        <authorList>
            <person name="Lian D.C."/>
            <person name="Zhao X.W."/>
            <person name="Wei L."/>
        </authorList>
    </citation>
    <scope>NUCLEOTIDE SEQUENCE [LARGE SCALE GENOMIC DNA]</scope>
    <source>
        <tissue evidence="2">Nenye</tissue>
    </source>
</reference>
<evidence type="ECO:0000313" key="3">
    <source>
        <dbReference type="Proteomes" id="UP001630127"/>
    </source>
</evidence>
<dbReference type="PANTHER" id="PTHR36746">
    <property type="entry name" value="BNAC04G51760D PROTEIN"/>
    <property type="match status" value="1"/>
</dbReference>
<dbReference type="PANTHER" id="PTHR36746:SF3">
    <property type="entry name" value="DUF4005 DOMAIN-CONTAINING PROTEIN"/>
    <property type="match status" value="1"/>
</dbReference>
<protein>
    <submittedName>
        <fullName evidence="2">Uncharacterized protein</fullName>
    </submittedName>
</protein>
<evidence type="ECO:0000313" key="2">
    <source>
        <dbReference type="EMBL" id="KAL3517537.1"/>
    </source>
</evidence>
<dbReference type="Proteomes" id="UP001630127">
    <property type="component" value="Unassembled WGS sequence"/>
</dbReference>
<comment type="caution">
    <text evidence="2">The sequence shown here is derived from an EMBL/GenBank/DDBJ whole genome shotgun (WGS) entry which is preliminary data.</text>
</comment>
<feature type="compositionally biased region" description="Basic and acidic residues" evidence="1">
    <location>
        <begin position="182"/>
        <end position="197"/>
    </location>
</feature>
<dbReference type="EMBL" id="JBJUIK010000009">
    <property type="protein sequence ID" value="KAL3517537.1"/>
    <property type="molecule type" value="Genomic_DNA"/>
</dbReference>
<evidence type="ECO:0000256" key="1">
    <source>
        <dbReference type="SAM" id="MobiDB-lite"/>
    </source>
</evidence>
<gene>
    <name evidence="2" type="ORF">ACH5RR_020126</name>
</gene>
<sequence length="242" mass="26704">MEKVNGQANADSTRVCKKLYNAVAANPAFRAIHRKSSRSYSPVAAITDTNQHGVQTTLTAAKTNVLDPLKKPVAQHKEDCNVEVHILMELGPPSNVPKQKEKMVKPTAKPTTVIVHIEGHDNDVALAPKGELKLPQPEKLKLNESDQGQLNKFASKKEKVDSPNIIAIQGHDQKINAPPKIDQPKVHNRGDQQEGHHSTANTIFSDYITRVKDKFGTSSNLGEETLNTSPFTRLATRRDTFK</sequence>